<keyword evidence="1" id="KW-0472">Membrane</keyword>
<feature type="transmembrane region" description="Helical" evidence="1">
    <location>
        <begin position="37"/>
        <end position="62"/>
    </location>
</feature>
<keyword evidence="1" id="KW-0812">Transmembrane</keyword>
<dbReference type="EMBL" id="CAADIN010000010">
    <property type="protein sequence ID" value="VFR84300.1"/>
    <property type="molecule type" value="Genomic_DNA"/>
</dbReference>
<name>A0A484ULI0_9ZZZZ</name>
<sequence>MTVFNQTMNETGRNRATVVFIAVSLGIFLLLGTPPAALLVFAGGFNGLILPLGLTIFVYVGWRRADIMGGHGTPTWLLVLGAVTCALTWYMGYKSIGPIFAFLGL</sequence>
<evidence type="ECO:0000256" key="1">
    <source>
        <dbReference type="SAM" id="Phobius"/>
    </source>
</evidence>
<feature type="transmembrane region" description="Helical" evidence="1">
    <location>
        <begin position="74"/>
        <end position="93"/>
    </location>
</feature>
<organism evidence="3">
    <name type="scientific">plant metagenome</name>
    <dbReference type="NCBI Taxonomy" id="1297885"/>
    <lineage>
        <taxon>unclassified sequences</taxon>
        <taxon>metagenomes</taxon>
        <taxon>organismal metagenomes</taxon>
    </lineage>
</organism>
<dbReference type="EMBL" id="CAADIM010000029">
    <property type="protein sequence ID" value="VFR87485.1"/>
    <property type="molecule type" value="Genomic_DNA"/>
</dbReference>
<evidence type="ECO:0000313" key="2">
    <source>
        <dbReference type="EMBL" id="VFR84300.1"/>
    </source>
</evidence>
<keyword evidence="1" id="KW-1133">Transmembrane helix</keyword>
<protein>
    <submittedName>
        <fullName evidence="3">Mn2+/Fe2+ transporter, NRAMP family</fullName>
    </submittedName>
</protein>
<accession>A0A484ULI0</accession>
<gene>
    <name evidence="3" type="ORF">ISE1_3617</name>
    <name evidence="2" type="ORF">ISE2_3598</name>
</gene>
<dbReference type="AlphaFoldDB" id="A0A484ULI0"/>
<feature type="transmembrane region" description="Helical" evidence="1">
    <location>
        <begin position="12"/>
        <end position="31"/>
    </location>
</feature>
<proteinExistence type="predicted"/>
<reference evidence="3" key="1">
    <citation type="submission" date="2019-03" db="EMBL/GenBank/DDBJ databases">
        <authorList>
            <person name="Danneels B."/>
        </authorList>
    </citation>
    <scope>NUCLEOTIDE SEQUENCE</scope>
</reference>
<evidence type="ECO:0000313" key="3">
    <source>
        <dbReference type="EMBL" id="VFR87485.1"/>
    </source>
</evidence>